<organism evidence="1">
    <name type="scientific">uncultured Solirubrobacteraceae bacterium</name>
    <dbReference type="NCBI Taxonomy" id="1162706"/>
    <lineage>
        <taxon>Bacteria</taxon>
        <taxon>Bacillati</taxon>
        <taxon>Actinomycetota</taxon>
        <taxon>Thermoleophilia</taxon>
        <taxon>Solirubrobacterales</taxon>
        <taxon>Solirubrobacteraceae</taxon>
        <taxon>environmental samples</taxon>
    </lineage>
</organism>
<dbReference type="AlphaFoldDB" id="A0A6J4TY66"/>
<name>A0A6J4TY66_9ACTN</name>
<evidence type="ECO:0000313" key="1">
    <source>
        <dbReference type="EMBL" id="CAA9534067.1"/>
    </source>
</evidence>
<protein>
    <submittedName>
        <fullName evidence="1">Uncharacterized protein</fullName>
    </submittedName>
</protein>
<reference evidence="1" key="1">
    <citation type="submission" date="2020-02" db="EMBL/GenBank/DDBJ databases">
        <authorList>
            <person name="Meier V. D."/>
        </authorList>
    </citation>
    <scope>NUCLEOTIDE SEQUENCE</scope>
    <source>
        <strain evidence="1">AVDCRST_MAG30</strain>
    </source>
</reference>
<proteinExistence type="predicted"/>
<gene>
    <name evidence="1" type="ORF">AVDCRST_MAG30-4048</name>
</gene>
<accession>A0A6J4TY66</accession>
<sequence length="250" mass="27562">MISDASLGPDRRGRVVAVYSRCGSRGCDLHEFRFRTGRERLLRHLSSRSTSESAPTIWRDRVAFLRRPTGSKRPLDIYIAGPGRSLRKVRGGARGQGYTGVDQMELRGGRLAFSWITEVKECPGVPRDPDDKMDPDPAQRTEIFVVEGNRRRRLDAGCETGDVSYVGSATNGAKGVGYVRVSAAAEPLGATVQEYTRIQPATGERSSRPLRTDFDPFSVADDGESIYTVEDRARDGGAKRYALVRRPTAP</sequence>
<dbReference type="EMBL" id="CADCVS010000530">
    <property type="protein sequence ID" value="CAA9534067.1"/>
    <property type="molecule type" value="Genomic_DNA"/>
</dbReference>